<dbReference type="EMBL" id="JARJCW010000016">
    <property type="protein sequence ID" value="KAJ7215968.1"/>
    <property type="molecule type" value="Genomic_DNA"/>
</dbReference>
<comment type="caution">
    <text evidence="2">The sequence shown here is derived from an EMBL/GenBank/DDBJ whole genome shotgun (WGS) entry which is preliminary data.</text>
</comment>
<evidence type="ECO:0000313" key="2">
    <source>
        <dbReference type="EMBL" id="KAJ7215968.1"/>
    </source>
</evidence>
<name>A0AAD6YIG2_9AGAR</name>
<evidence type="ECO:0000313" key="3">
    <source>
        <dbReference type="Proteomes" id="UP001219525"/>
    </source>
</evidence>
<keyword evidence="3" id="KW-1185">Reference proteome</keyword>
<dbReference type="Proteomes" id="UP001219525">
    <property type="component" value="Unassembled WGS sequence"/>
</dbReference>
<feature type="region of interest" description="Disordered" evidence="1">
    <location>
        <begin position="1"/>
        <end position="20"/>
    </location>
</feature>
<proteinExistence type="predicted"/>
<evidence type="ECO:0000256" key="1">
    <source>
        <dbReference type="SAM" id="MobiDB-lite"/>
    </source>
</evidence>
<protein>
    <submittedName>
        <fullName evidence="2">Uncharacterized protein</fullName>
    </submittedName>
</protein>
<gene>
    <name evidence="2" type="ORF">GGX14DRAFT_391638</name>
</gene>
<organism evidence="2 3">
    <name type="scientific">Mycena pura</name>
    <dbReference type="NCBI Taxonomy" id="153505"/>
    <lineage>
        <taxon>Eukaryota</taxon>
        <taxon>Fungi</taxon>
        <taxon>Dikarya</taxon>
        <taxon>Basidiomycota</taxon>
        <taxon>Agaricomycotina</taxon>
        <taxon>Agaricomycetes</taxon>
        <taxon>Agaricomycetidae</taxon>
        <taxon>Agaricales</taxon>
        <taxon>Marasmiineae</taxon>
        <taxon>Mycenaceae</taxon>
        <taxon>Mycena</taxon>
    </lineage>
</organism>
<dbReference type="AlphaFoldDB" id="A0AAD6YIG2"/>
<accession>A0AAD6YIG2</accession>
<reference evidence="2" key="1">
    <citation type="submission" date="2023-03" db="EMBL/GenBank/DDBJ databases">
        <title>Massive genome expansion in bonnet fungi (Mycena s.s.) driven by repeated elements and novel gene families across ecological guilds.</title>
        <authorList>
            <consortium name="Lawrence Berkeley National Laboratory"/>
            <person name="Harder C.B."/>
            <person name="Miyauchi S."/>
            <person name="Viragh M."/>
            <person name="Kuo A."/>
            <person name="Thoen E."/>
            <person name="Andreopoulos B."/>
            <person name="Lu D."/>
            <person name="Skrede I."/>
            <person name="Drula E."/>
            <person name="Henrissat B."/>
            <person name="Morin E."/>
            <person name="Kohler A."/>
            <person name="Barry K."/>
            <person name="LaButti K."/>
            <person name="Morin E."/>
            <person name="Salamov A."/>
            <person name="Lipzen A."/>
            <person name="Mereny Z."/>
            <person name="Hegedus B."/>
            <person name="Baldrian P."/>
            <person name="Stursova M."/>
            <person name="Weitz H."/>
            <person name="Taylor A."/>
            <person name="Grigoriev I.V."/>
            <person name="Nagy L.G."/>
            <person name="Martin F."/>
            <person name="Kauserud H."/>
        </authorList>
    </citation>
    <scope>NUCLEOTIDE SEQUENCE</scope>
    <source>
        <strain evidence="2">9144</strain>
    </source>
</reference>
<sequence length="204" mass="22296">MATATNSIETPDSVVDTNTVSTRPSSICARATSVLAPEDGSPGFSVRVSLHTRTFADDAPRAAHFYRRCSMCTRGRGLPPLLVHLHEAVSLQRHRWVRVDPQALGHTLRLRDQPVWRLNIAGCCGKCPAGVPRAQTGARHLALTAAACTGSCSSTQMLCGVVRVMLSSRNSEFYGSFTFRDPKYRDKPPISSLTPEEIEQNDVF</sequence>